<reference evidence="2 3" key="1">
    <citation type="submission" date="2017-03" db="EMBL/GenBank/DDBJ databases">
        <title>Foreign affairs: Plasmid Transfer between Roseobacters and Rhizobia.</title>
        <authorList>
            <person name="Bartling P."/>
            <person name="Bunk B."/>
            <person name="Overmann J."/>
            <person name="Brinkmann H."/>
            <person name="Petersen J."/>
        </authorList>
    </citation>
    <scope>NUCLEOTIDE SEQUENCE [LARGE SCALE GENOMIC DNA]</scope>
    <source>
        <strain evidence="2 3">MACL11</strain>
        <plasmid evidence="3">Plasmid pmm170</plasmid>
    </source>
</reference>
<dbReference type="eggNOG" id="COG1082">
    <property type="taxonomic scope" value="Bacteria"/>
</dbReference>
<evidence type="ECO:0000313" key="2">
    <source>
        <dbReference type="EMBL" id="AQZ54552.1"/>
    </source>
</evidence>
<evidence type="ECO:0000313" key="3">
    <source>
        <dbReference type="Proteomes" id="UP000191135"/>
    </source>
</evidence>
<keyword evidence="2" id="KW-0413">Isomerase</keyword>
<accession>A0A1U9ZAE7</accession>
<keyword evidence="3" id="KW-1185">Reference proteome</keyword>
<dbReference type="InterPro" id="IPR036237">
    <property type="entry name" value="Xyl_isomerase-like_sf"/>
</dbReference>
<dbReference type="GO" id="GO:0016853">
    <property type="term" value="F:isomerase activity"/>
    <property type="evidence" value="ECO:0007669"/>
    <property type="project" value="UniProtKB-KW"/>
</dbReference>
<geneLocation type="plasmid" evidence="3">
    <name>pmm170</name>
</geneLocation>
<dbReference type="RefSeq" id="WP_018067155.1">
    <property type="nucleotide sequence ID" value="NZ_AQWH01000034.1"/>
</dbReference>
<dbReference type="InterPro" id="IPR050312">
    <property type="entry name" value="IolE/XylAMocC-like"/>
</dbReference>
<dbReference type="PANTHER" id="PTHR12110:SF41">
    <property type="entry name" value="INOSOSE DEHYDRATASE"/>
    <property type="match status" value="1"/>
</dbReference>
<proteinExistence type="predicted"/>
<dbReference type="AlphaFoldDB" id="A0A1U9ZAE7"/>
<dbReference type="KEGG" id="mmed:Mame_05261"/>
<dbReference type="InterPro" id="IPR013022">
    <property type="entry name" value="Xyl_isomerase-like_TIM-brl"/>
</dbReference>
<sequence>MASFDAMAPGKEADFETILSLQLWSLRHLGDLEAQLAAAADAGYRLVEPIGAHLQEIERLKAGLAKNNLSAPSGHIGMADLRTRLSETVDACGQVGMTRLYMPAFSEVERVGDAEHWRSLGRELGEVATRLAENGITLGYHNHFWEFDVLDNGETALANLFAGAEGTPLAWQADIAWIARGGADPVAFMERYASILNAAHVKDQAPEGEKADEDGWCDVGTGILDWPKLWEQARRFGAEYMVVEHDNPADPFAFAANSHAYLARMARSGN</sequence>
<dbReference type="PANTHER" id="PTHR12110">
    <property type="entry name" value="HYDROXYPYRUVATE ISOMERASE"/>
    <property type="match status" value="1"/>
</dbReference>
<keyword evidence="2" id="KW-0614">Plasmid</keyword>
<evidence type="ECO:0000259" key="1">
    <source>
        <dbReference type="Pfam" id="PF01261"/>
    </source>
</evidence>
<organism evidence="2 3">
    <name type="scientific">Martelella mediterranea DSM 17316</name>
    <dbReference type="NCBI Taxonomy" id="1122214"/>
    <lineage>
        <taxon>Bacteria</taxon>
        <taxon>Pseudomonadati</taxon>
        <taxon>Pseudomonadota</taxon>
        <taxon>Alphaproteobacteria</taxon>
        <taxon>Hyphomicrobiales</taxon>
        <taxon>Aurantimonadaceae</taxon>
        <taxon>Martelella</taxon>
    </lineage>
</organism>
<dbReference type="Gene3D" id="3.20.20.150">
    <property type="entry name" value="Divalent-metal-dependent TIM barrel enzymes"/>
    <property type="match status" value="1"/>
</dbReference>
<protein>
    <submittedName>
        <fullName evidence="2">Xylose isomerase-like TIM barrel</fullName>
    </submittedName>
</protein>
<dbReference type="EMBL" id="CP020333">
    <property type="protein sequence ID" value="AQZ54552.1"/>
    <property type="molecule type" value="Genomic_DNA"/>
</dbReference>
<feature type="domain" description="Xylose isomerase-like TIM barrel" evidence="1">
    <location>
        <begin position="36"/>
        <end position="249"/>
    </location>
</feature>
<dbReference type="Proteomes" id="UP000191135">
    <property type="component" value="Plasmid pMM170"/>
</dbReference>
<dbReference type="Pfam" id="PF01261">
    <property type="entry name" value="AP_endonuc_2"/>
    <property type="match status" value="1"/>
</dbReference>
<dbReference type="SUPFAM" id="SSF51658">
    <property type="entry name" value="Xylose isomerase-like"/>
    <property type="match status" value="1"/>
</dbReference>
<name>A0A1U9ZAE7_9HYPH</name>
<gene>
    <name evidence="2" type="ORF">Mame_05261</name>
</gene>